<dbReference type="RefSeq" id="WP_210582250.1">
    <property type="nucleotide sequence ID" value="NZ_LK995542.1"/>
</dbReference>
<protein>
    <submittedName>
        <fullName evidence="1">Alpha/beta super hydrolase</fullName>
    </submittedName>
</protein>
<evidence type="ECO:0000313" key="1">
    <source>
        <dbReference type="EMBL" id="CED92605.1"/>
    </source>
</evidence>
<dbReference type="SUPFAM" id="SSF53474">
    <property type="entry name" value="alpha/beta-Hydrolases"/>
    <property type="match status" value="1"/>
</dbReference>
<name>A0A1L7RET2_9ACTO</name>
<proteinExistence type="predicted"/>
<dbReference type="EMBL" id="LK995542">
    <property type="protein sequence ID" value="CED92605.1"/>
    <property type="molecule type" value="Genomic_DNA"/>
</dbReference>
<gene>
    <name evidence="1" type="ORF">AAM4_2773</name>
</gene>
<keyword evidence="1" id="KW-0378">Hydrolase</keyword>
<accession>A0A1L7RET2</accession>
<organism evidence="1">
    <name type="scientific">Actinomyces succiniciruminis</name>
    <dbReference type="NCBI Taxonomy" id="1522002"/>
    <lineage>
        <taxon>Bacteria</taxon>
        <taxon>Bacillati</taxon>
        <taxon>Actinomycetota</taxon>
        <taxon>Actinomycetes</taxon>
        <taxon>Actinomycetales</taxon>
        <taxon>Actinomycetaceae</taxon>
        <taxon>Actinomyces</taxon>
    </lineage>
</organism>
<dbReference type="InterPro" id="IPR029058">
    <property type="entry name" value="AB_hydrolase_fold"/>
</dbReference>
<dbReference type="GO" id="GO:0016787">
    <property type="term" value="F:hydrolase activity"/>
    <property type="evidence" value="ECO:0007669"/>
    <property type="project" value="UniProtKB-KW"/>
</dbReference>
<dbReference type="AlphaFoldDB" id="A0A1L7RET2"/>
<sequence length="227" mass="24880">MTAAKVFDVPGLGGVTVWGENAPRAFLCVHGAGGSRRDAEGFALRAAQTGWQAVACDLPEGLLPWDCVPYLRHLAARMRSRWPVLGLRATSIGAWLSLVALCDEPLALALFQSPLLDMVGMIERMLRQADVSREELAEQGEIRTDSGVLSWRYLVYAENNSGLSWDVPTSVIMGERDELVPHKSVEDFCRRFSADLTVVSGGAHWLHAPRELAAVAAWEADVLRGER</sequence>
<reference evidence="1" key="1">
    <citation type="submission" date="2014-07" db="EMBL/GenBank/DDBJ databases">
        <authorList>
            <person name="Zhang J.E."/>
            <person name="Yang H."/>
            <person name="Guo J."/>
            <person name="Deng Z."/>
            <person name="Luo H."/>
            <person name="Luo M."/>
            <person name="Zhao B."/>
        </authorList>
    </citation>
    <scope>NUCLEOTIDE SEQUENCE</scope>
    <source>
        <strain evidence="1">AM4</strain>
    </source>
</reference>
<dbReference type="Gene3D" id="3.40.50.1820">
    <property type="entry name" value="alpha/beta hydrolase"/>
    <property type="match status" value="1"/>
</dbReference>